<protein>
    <submittedName>
        <fullName evidence="3">Glyoxalase</fullName>
    </submittedName>
</protein>
<dbReference type="RefSeq" id="WP_237307122.1">
    <property type="nucleotide sequence ID" value="NZ_CP021748.1"/>
</dbReference>
<gene>
    <name evidence="3" type="ORF">SMD44_02427</name>
</gene>
<evidence type="ECO:0000256" key="1">
    <source>
        <dbReference type="SAM" id="MobiDB-lite"/>
    </source>
</evidence>
<dbReference type="Pfam" id="PF00903">
    <property type="entry name" value="Glyoxalase"/>
    <property type="match status" value="1"/>
</dbReference>
<dbReference type="InterPro" id="IPR029068">
    <property type="entry name" value="Glyas_Bleomycin-R_OHBP_Dase"/>
</dbReference>
<reference evidence="3 4" key="1">
    <citation type="submission" date="2017-05" db="EMBL/GenBank/DDBJ databases">
        <title>Streptomyces alboflavus Genome sequencing and assembly.</title>
        <authorList>
            <person name="Wang Y."/>
            <person name="Du B."/>
            <person name="Ding Y."/>
            <person name="Liu H."/>
            <person name="Hou Q."/>
            <person name="Liu K."/>
            <person name="Wang C."/>
            <person name="Yao L."/>
        </authorList>
    </citation>
    <scope>NUCLEOTIDE SEQUENCE [LARGE SCALE GENOMIC DNA]</scope>
    <source>
        <strain evidence="3 4">MDJK44</strain>
    </source>
</reference>
<dbReference type="Gene3D" id="3.30.720.120">
    <property type="match status" value="1"/>
</dbReference>
<dbReference type="eggNOG" id="COG2764">
    <property type="taxonomic scope" value="Bacteria"/>
</dbReference>
<dbReference type="InterPro" id="IPR037523">
    <property type="entry name" value="VOC_core"/>
</dbReference>
<feature type="region of interest" description="Disordered" evidence="1">
    <location>
        <begin position="1"/>
        <end position="24"/>
    </location>
</feature>
<dbReference type="EMBL" id="CP021748">
    <property type="protein sequence ID" value="ARX83013.1"/>
    <property type="molecule type" value="Genomic_DNA"/>
</dbReference>
<proteinExistence type="predicted"/>
<keyword evidence="4" id="KW-1185">Reference proteome</keyword>
<dbReference type="STRING" id="67267.GCA_000716675_04440"/>
<evidence type="ECO:0000313" key="3">
    <source>
        <dbReference type="EMBL" id="ARX83013.1"/>
    </source>
</evidence>
<sequence length="157" mass="17209">MNSNENPQNAQKAQNAQTSQTTVNRRPADVWATFQAQDAPALIDFLVGTVGFLRTAVYEDGGRVAHAQLDWPEGGGVMLGSHDPKAAEWCLQPGTFGAYVVTDHVDDLYLRLTTAGVKVIREIEDQPYGSREFAIADPEGNKWSFGTYRGEPRPDQG</sequence>
<dbReference type="KEGG" id="salf:SMD44_02427"/>
<dbReference type="PROSITE" id="PS51819">
    <property type="entry name" value="VOC"/>
    <property type="match status" value="1"/>
</dbReference>
<name>A0A1Z1W970_9ACTN</name>
<feature type="domain" description="VOC" evidence="2">
    <location>
        <begin position="28"/>
        <end position="148"/>
    </location>
</feature>
<dbReference type="Proteomes" id="UP000195880">
    <property type="component" value="Chromosome"/>
</dbReference>
<dbReference type="InterPro" id="IPR004360">
    <property type="entry name" value="Glyas_Fos-R_dOase_dom"/>
</dbReference>
<evidence type="ECO:0000259" key="2">
    <source>
        <dbReference type="PROSITE" id="PS51819"/>
    </source>
</evidence>
<dbReference type="Gene3D" id="3.30.720.110">
    <property type="match status" value="1"/>
</dbReference>
<accession>A0A1Z1W970</accession>
<feature type="compositionally biased region" description="Low complexity" evidence="1">
    <location>
        <begin position="1"/>
        <end position="22"/>
    </location>
</feature>
<dbReference type="SUPFAM" id="SSF54593">
    <property type="entry name" value="Glyoxalase/Bleomycin resistance protein/Dihydroxybiphenyl dioxygenase"/>
    <property type="match status" value="1"/>
</dbReference>
<dbReference type="AlphaFoldDB" id="A0A1Z1W970"/>
<evidence type="ECO:0000313" key="4">
    <source>
        <dbReference type="Proteomes" id="UP000195880"/>
    </source>
</evidence>
<organism evidence="3 4">
    <name type="scientific">Streptomyces alboflavus</name>
    <dbReference type="NCBI Taxonomy" id="67267"/>
    <lineage>
        <taxon>Bacteria</taxon>
        <taxon>Bacillati</taxon>
        <taxon>Actinomycetota</taxon>
        <taxon>Actinomycetes</taxon>
        <taxon>Kitasatosporales</taxon>
        <taxon>Streptomycetaceae</taxon>
        <taxon>Streptomyces</taxon>
    </lineage>
</organism>